<comment type="caution">
    <text evidence="3">The sequence shown here is derived from an EMBL/GenBank/DDBJ whole genome shotgun (WGS) entry which is preliminary data.</text>
</comment>
<evidence type="ECO:0000256" key="2">
    <source>
        <dbReference type="RuleBase" id="RU362080"/>
    </source>
</evidence>
<dbReference type="Proteomes" id="UP000178272">
    <property type="component" value="Unassembled WGS sequence"/>
</dbReference>
<dbReference type="SUPFAM" id="SSF143120">
    <property type="entry name" value="YefM-like"/>
    <property type="match status" value="1"/>
</dbReference>
<name>A0A1G1VAC6_9BACT</name>
<dbReference type="InterPro" id="IPR006442">
    <property type="entry name" value="Antitoxin_Phd/YefM"/>
</dbReference>
<evidence type="ECO:0000313" key="3">
    <source>
        <dbReference type="EMBL" id="OGY12395.1"/>
    </source>
</evidence>
<reference evidence="3 4" key="1">
    <citation type="journal article" date="2016" name="Nat. Commun.">
        <title>Thousands of microbial genomes shed light on interconnected biogeochemical processes in an aquifer system.</title>
        <authorList>
            <person name="Anantharaman K."/>
            <person name="Brown C.T."/>
            <person name="Hug L.A."/>
            <person name="Sharon I."/>
            <person name="Castelle C.J."/>
            <person name="Probst A.J."/>
            <person name="Thomas B.C."/>
            <person name="Singh A."/>
            <person name="Wilkins M.J."/>
            <person name="Karaoz U."/>
            <person name="Brodie E.L."/>
            <person name="Williams K.H."/>
            <person name="Hubbard S.S."/>
            <person name="Banfield J.F."/>
        </authorList>
    </citation>
    <scope>NUCLEOTIDE SEQUENCE [LARGE SCALE GENOMIC DNA]</scope>
</reference>
<dbReference type="AlphaFoldDB" id="A0A1G1VAC6"/>
<dbReference type="PANTHER" id="PTHR33713:SF10">
    <property type="entry name" value="ANTITOXIN YAFN"/>
    <property type="match status" value="1"/>
</dbReference>
<protein>
    <recommendedName>
        <fullName evidence="2">Antitoxin</fullName>
    </recommendedName>
</protein>
<dbReference type="NCBIfam" id="TIGR01552">
    <property type="entry name" value="phd_fam"/>
    <property type="match status" value="1"/>
</dbReference>
<evidence type="ECO:0000256" key="1">
    <source>
        <dbReference type="ARBA" id="ARBA00009981"/>
    </source>
</evidence>
<dbReference type="PANTHER" id="PTHR33713">
    <property type="entry name" value="ANTITOXIN YAFN-RELATED"/>
    <property type="match status" value="1"/>
</dbReference>
<accession>A0A1G1VAC6</accession>
<comment type="similarity">
    <text evidence="1 2">Belongs to the phD/YefM antitoxin family.</text>
</comment>
<dbReference type="STRING" id="1797517.A3F61_03800"/>
<evidence type="ECO:0000313" key="4">
    <source>
        <dbReference type="Proteomes" id="UP000178272"/>
    </source>
</evidence>
<dbReference type="Pfam" id="PF02604">
    <property type="entry name" value="PhdYeFM_antitox"/>
    <property type="match status" value="1"/>
</dbReference>
<organism evidence="3 4">
    <name type="scientific">Candidatus Blackburnbacteria bacterium RIFCSPHIGHO2_12_FULL_41_13b</name>
    <dbReference type="NCBI Taxonomy" id="1797517"/>
    <lineage>
        <taxon>Bacteria</taxon>
        <taxon>Candidatus Blackburniibacteriota</taxon>
    </lineage>
</organism>
<gene>
    <name evidence="3" type="ORF">A3F61_03800</name>
</gene>
<dbReference type="EMBL" id="MHCA01000018">
    <property type="protein sequence ID" value="OGY12395.1"/>
    <property type="molecule type" value="Genomic_DNA"/>
</dbReference>
<sequence>MNTLGISEARSKLPQLIDQVDQELGSLFITKNGKPKAVLMSSEEFESWVETVASYQDPQTRKRNTELKSGKKQKFLTLKDLQDKVV</sequence>
<comment type="function">
    <text evidence="2">Antitoxin component of a type II toxin-antitoxin (TA) system.</text>
</comment>
<proteinExistence type="inferred from homology"/>
<dbReference type="InterPro" id="IPR036165">
    <property type="entry name" value="YefM-like_sf"/>
</dbReference>
<dbReference type="InterPro" id="IPR051405">
    <property type="entry name" value="phD/YefM_antitoxin"/>
</dbReference>
<dbReference type="Gene3D" id="3.40.1620.10">
    <property type="entry name" value="YefM-like domain"/>
    <property type="match status" value="1"/>
</dbReference>